<feature type="repeat" description="ANK" evidence="3">
    <location>
        <begin position="425"/>
        <end position="457"/>
    </location>
</feature>
<sequence>MDGSKFVDQLVEAINTQDVKTLLHLCCDSSKRDDILKFTDDDGNRLIHLVASFGSIDLIRTLIEIGADVKEKNCDQKTVLHVASSYGNTKVVTYLLQADDDLKNDATICEKKDYKNMFYYAAKSGNIETVKSLQNIGHFDINKIFLNGSTTLLVLVKENDSKGVETLCRCGADVNVGSISMNRIEHGYKAIHVASEQYSSRNRHDRDVEMIRILLKYNANVNEPYITSESIMQPLFMVLRRNDVRNASVLLEHGADISFQGKLQKKQLEFIKRGANLYETHQNCSVLMIAIYSNAGSEVIEALVKAGADIKFGRNGKTVIQCCERYDQLKSFLTAGISVQDIESKHKVSTLGMAVATFTWDHFYYMTQSLDLKNEIADLISKGANLDMAIEGHDTPIIKAIKMNLLDVFEMLIAAGANIDKPGKDGNTAVHVSCIESNWKFLEILIESGADLNKANTRGDYPLELALSKSSSDKEGNVSKEDVITKMLDKGANPNSTARCKNSPLILAIKKRLDSIVEILLHKGADISHIGEHESTAFDICLRSALIDAGADVNKKDVDKFTAFDIFTEHFEMIMKCEQRQERREHFEMIMKCEQRQERRESAVALFKAFILAGIDVNQHNLFGTYPLFLAISLGMEELVTFMLENDADVNIVNGAGETSLTKVISHGFDNIVQLLLRFGANVNQFCKRSIVFYQENRRGYIHTYMQARDWISGNNDDHPEICLLLNLITNSQFPLEKRRNYVSSLLEFGADPNLEISGKDSCLMHAVKLGDSLLVKTLLNANADIKHVGDRGYTALHVFFLTKQSSASYKTQHEQTTTGNLEENCSSIFKTLLEYGAPTNIPSSDGDLPIHIAVSKCTKQCQFNENLAEIMTMIESNKNLMNIPDQNSFGVFLCKLIVVCSFIKRKKEFDKDVISFLLIHEADINAINDLEETPLITCTKRGSTYANVENITFLLANGADPNICAEGFNSAFLEAIKFDSFDVAFVLMDAKANINHIGKNGNSALHVIFSKEYLYESDESTSDDEYASSSDSSGNSREGAMYENNDYSIDDEYTGEKSGIHQKRINAKIKRILEETQHLQHFLDGNIDLWKEMQIFRYGDCKSQKLEILEALFSKKLNVNLQDNNGYTPLQLSIRNLKIDGTKKILSANPDMLLQRQNRLNEFDMCLMIDNENAVPIFECLLQLNARLNILDDMGKTVLKKAIDILCGKQSGNWAFLNGGNFTPAVSSFIQKMLQAGAIPTRNDLNGTLFVCSKNSDFKGMECLIRKGGDYCSTDENGIPFVHLGLSNKGYRYDYMEGDKFKSEIVAFLIKNGACCVKDTEGNGPLHIAAKNGYLTTLNVLLQSDIAKANVYEVVRRLLESHNSKLVCNFNRESVLYLSTVICRELKTCDVDVTSLTTQLVTTLLEYGIDPNNHLPDHIPLFAALKVGNVKTSTLLLEASANVNITNSSGKSGLHIVFESNRVTGKS</sequence>
<feature type="repeat" description="ANK" evidence="3">
    <location>
        <begin position="1417"/>
        <end position="1449"/>
    </location>
</feature>
<dbReference type="OrthoDB" id="4772757at2759"/>
<keyword evidence="1" id="KW-0677">Repeat</keyword>
<proteinExistence type="predicted"/>
<dbReference type="Pfam" id="PF12796">
    <property type="entry name" value="Ank_2"/>
    <property type="match status" value="3"/>
</dbReference>
<evidence type="ECO:0000313" key="5">
    <source>
        <dbReference type="EMBL" id="CAG2249494.1"/>
    </source>
</evidence>
<feature type="repeat" description="ANK" evidence="3">
    <location>
        <begin position="1322"/>
        <end position="1344"/>
    </location>
</feature>
<evidence type="ECO:0000313" key="6">
    <source>
        <dbReference type="Proteomes" id="UP000683360"/>
    </source>
</evidence>
<feature type="repeat" description="ANK" evidence="3">
    <location>
        <begin position="500"/>
        <end position="532"/>
    </location>
</feature>
<accession>A0A8S3UWB2</accession>
<dbReference type="PROSITE" id="PS50297">
    <property type="entry name" value="ANK_REP_REGION"/>
    <property type="match status" value="6"/>
</dbReference>
<dbReference type="Gene3D" id="1.25.40.20">
    <property type="entry name" value="Ankyrin repeat-containing domain"/>
    <property type="match status" value="8"/>
</dbReference>
<feature type="region of interest" description="Disordered" evidence="4">
    <location>
        <begin position="1021"/>
        <end position="1042"/>
    </location>
</feature>
<dbReference type="EMBL" id="CAJPWZ010002972">
    <property type="protein sequence ID" value="CAG2249494.1"/>
    <property type="molecule type" value="Genomic_DNA"/>
</dbReference>
<evidence type="ECO:0000256" key="2">
    <source>
        <dbReference type="ARBA" id="ARBA00023043"/>
    </source>
</evidence>
<comment type="caution">
    <text evidence="5">The sequence shown here is derived from an EMBL/GenBank/DDBJ whole genome shotgun (WGS) entry which is preliminary data.</text>
</comment>
<organism evidence="5 6">
    <name type="scientific">Mytilus edulis</name>
    <name type="common">Blue mussel</name>
    <dbReference type="NCBI Taxonomy" id="6550"/>
    <lineage>
        <taxon>Eukaryota</taxon>
        <taxon>Metazoa</taxon>
        <taxon>Spiralia</taxon>
        <taxon>Lophotrochozoa</taxon>
        <taxon>Mollusca</taxon>
        <taxon>Bivalvia</taxon>
        <taxon>Autobranchia</taxon>
        <taxon>Pteriomorphia</taxon>
        <taxon>Mytilida</taxon>
        <taxon>Mytiloidea</taxon>
        <taxon>Mytilidae</taxon>
        <taxon>Mytilinae</taxon>
        <taxon>Mytilus</taxon>
    </lineage>
</organism>
<dbReference type="Pfam" id="PF00023">
    <property type="entry name" value="Ank"/>
    <property type="match status" value="1"/>
</dbReference>
<feature type="repeat" description="ANK" evidence="3">
    <location>
        <begin position="623"/>
        <end position="655"/>
    </location>
</feature>
<feature type="repeat" description="ANK" evidence="3">
    <location>
        <begin position="42"/>
        <end position="74"/>
    </location>
</feature>
<dbReference type="InterPro" id="IPR002110">
    <property type="entry name" value="Ankyrin_rpt"/>
</dbReference>
<feature type="compositionally biased region" description="Low complexity" evidence="4">
    <location>
        <begin position="1028"/>
        <end position="1039"/>
    </location>
</feature>
<dbReference type="InterPro" id="IPR051165">
    <property type="entry name" value="Multifunctional_ANK_Repeat"/>
</dbReference>
<dbReference type="SMART" id="SM00248">
    <property type="entry name" value="ANK"/>
    <property type="match status" value="22"/>
</dbReference>
<dbReference type="PROSITE" id="PS50088">
    <property type="entry name" value="ANK_REPEAT"/>
    <property type="match status" value="8"/>
</dbReference>
<keyword evidence="2 3" id="KW-0040">ANK repeat</keyword>
<evidence type="ECO:0000256" key="1">
    <source>
        <dbReference type="ARBA" id="ARBA00022737"/>
    </source>
</evidence>
<dbReference type="InterPro" id="IPR036770">
    <property type="entry name" value="Ankyrin_rpt-contain_sf"/>
</dbReference>
<evidence type="ECO:0000256" key="4">
    <source>
        <dbReference type="SAM" id="MobiDB-lite"/>
    </source>
</evidence>
<reference evidence="5" key="1">
    <citation type="submission" date="2021-03" db="EMBL/GenBank/DDBJ databases">
        <authorList>
            <person name="Bekaert M."/>
        </authorList>
    </citation>
    <scope>NUCLEOTIDE SEQUENCE</scope>
</reference>
<protein>
    <submittedName>
        <fullName evidence="5">Uncharacterized protein</fullName>
    </submittedName>
</protein>
<name>A0A8S3UWB2_MYTED</name>
<dbReference type="SUPFAM" id="SSF48403">
    <property type="entry name" value="Ankyrin repeat"/>
    <property type="match status" value="4"/>
</dbReference>
<dbReference type="PANTHER" id="PTHR24123:SF33">
    <property type="entry name" value="PROTEIN HOS4"/>
    <property type="match status" value="1"/>
</dbReference>
<evidence type="ECO:0000256" key="3">
    <source>
        <dbReference type="PROSITE-ProRule" id="PRU00023"/>
    </source>
</evidence>
<feature type="repeat" description="ANK" evidence="3">
    <location>
        <begin position="656"/>
        <end position="688"/>
    </location>
</feature>
<feature type="repeat" description="ANK" evidence="3">
    <location>
        <begin position="75"/>
        <end position="107"/>
    </location>
</feature>
<dbReference type="Proteomes" id="UP000683360">
    <property type="component" value="Unassembled WGS sequence"/>
</dbReference>
<dbReference type="PANTHER" id="PTHR24123">
    <property type="entry name" value="ANKYRIN REPEAT-CONTAINING"/>
    <property type="match status" value="1"/>
</dbReference>
<gene>
    <name evidence="5" type="ORF">MEDL_61260</name>
</gene>
<keyword evidence="6" id="KW-1185">Reference proteome</keyword>